<evidence type="ECO:0000313" key="1">
    <source>
        <dbReference type="EMBL" id="TXC00599.1"/>
    </source>
</evidence>
<organism evidence="1 2">
    <name type="scientific">Fusarium oxysporum f. sp. cubense</name>
    <dbReference type="NCBI Taxonomy" id="61366"/>
    <lineage>
        <taxon>Eukaryota</taxon>
        <taxon>Fungi</taxon>
        <taxon>Dikarya</taxon>
        <taxon>Ascomycota</taxon>
        <taxon>Pezizomycotina</taxon>
        <taxon>Sordariomycetes</taxon>
        <taxon>Hypocreomycetidae</taxon>
        <taxon>Hypocreales</taxon>
        <taxon>Nectriaceae</taxon>
        <taxon>Fusarium</taxon>
        <taxon>Fusarium oxysporum species complex</taxon>
    </lineage>
</organism>
<proteinExistence type="predicted"/>
<accession>A0A5C6SRR0</accession>
<comment type="caution">
    <text evidence="1">The sequence shown here is derived from an EMBL/GenBank/DDBJ whole genome shotgun (WGS) entry which is preliminary data.</text>
</comment>
<dbReference type="EMBL" id="VMNF01000009">
    <property type="protein sequence ID" value="TXC00599.1"/>
    <property type="molecule type" value="Genomic_DNA"/>
</dbReference>
<gene>
    <name evidence="1" type="ORF">FocTR4_00008716</name>
</gene>
<dbReference type="Proteomes" id="UP000321331">
    <property type="component" value="Unassembled WGS sequence"/>
</dbReference>
<sequence>MIQNGSKRQKPVVSRHCWNMYPDLRQIYIARCESRSGSRATTATQVVPKFLARPSHAGAGLTRTWVVQVNLRNARSMANDNKILSTPQGWRFGELVAHEAEEGNHIRSFFPVSHCGCVIWIYKRKPFTPDFWVGLLDQPVSILNHIHHTKHTLSTYFLLLSIDRRL</sequence>
<protein>
    <submittedName>
        <fullName evidence="1">Uncharacterized protein</fullName>
    </submittedName>
</protein>
<reference evidence="1 2" key="1">
    <citation type="submission" date="2019-07" db="EMBL/GenBank/DDBJ databases">
        <title>The First High-Quality Draft Genome Sequence of the Causal Agent of the Current Panama Disease Epidemic.</title>
        <authorList>
            <person name="Warmington R.J."/>
            <person name="Kay W."/>
            <person name="Jeffries A."/>
            <person name="Bebber D."/>
            <person name="Moore K."/>
            <person name="Studholme D.J."/>
        </authorList>
    </citation>
    <scope>NUCLEOTIDE SEQUENCE [LARGE SCALE GENOMIC DNA]</scope>
    <source>
        <strain evidence="1 2">TR4</strain>
    </source>
</reference>
<name>A0A5C6SRR0_FUSOC</name>
<dbReference type="AlphaFoldDB" id="A0A5C6SRR0"/>
<evidence type="ECO:0000313" key="2">
    <source>
        <dbReference type="Proteomes" id="UP000321331"/>
    </source>
</evidence>